<dbReference type="Proteomes" id="UP000232003">
    <property type="component" value="Chromosome"/>
</dbReference>
<evidence type="ECO:0000313" key="1">
    <source>
        <dbReference type="EMBL" id="AUB38232.1"/>
    </source>
</evidence>
<dbReference type="AlphaFoldDB" id="A0A2K8SRY1"/>
<dbReference type="KEGG" id="nfl:COO91_04197"/>
<name>A0A2K8SRY1_9NOSO</name>
<organism evidence="1 2">
    <name type="scientific">Nostoc flagelliforme CCNUN1</name>
    <dbReference type="NCBI Taxonomy" id="2038116"/>
    <lineage>
        <taxon>Bacteria</taxon>
        <taxon>Bacillati</taxon>
        <taxon>Cyanobacteriota</taxon>
        <taxon>Cyanophyceae</taxon>
        <taxon>Nostocales</taxon>
        <taxon>Nostocaceae</taxon>
        <taxon>Nostoc</taxon>
    </lineage>
</organism>
<proteinExistence type="predicted"/>
<accession>A0A2K8SRY1</accession>
<evidence type="ECO:0000313" key="2">
    <source>
        <dbReference type="Proteomes" id="UP000232003"/>
    </source>
</evidence>
<keyword evidence="2" id="KW-1185">Reference proteome</keyword>
<protein>
    <submittedName>
        <fullName evidence="1">IS4 transposase</fullName>
    </submittedName>
</protein>
<gene>
    <name evidence="1" type="ORF">COO91_04197</name>
</gene>
<reference evidence="1 2" key="1">
    <citation type="submission" date="2017-11" db="EMBL/GenBank/DDBJ databases">
        <title>Complete genome of a free-living desiccation-tolerant cyanobacterium and its photosynthetic adaptation to extreme terrestrial habitat.</title>
        <authorList>
            <person name="Shang J."/>
        </authorList>
    </citation>
    <scope>NUCLEOTIDE SEQUENCE [LARGE SCALE GENOMIC DNA]</scope>
    <source>
        <strain evidence="1 2">CCNUN1</strain>
    </source>
</reference>
<dbReference type="EMBL" id="CP024785">
    <property type="protein sequence ID" value="AUB38232.1"/>
    <property type="molecule type" value="Genomic_DNA"/>
</dbReference>
<sequence length="203" mass="23602">MSGKLRKKGCHPILLRVIEYTIENRDNPTEQIRYRLITSLLDIEKFPAQLLAIEYHQPWEVENTIDELKVHLLARKTPVRSQKPREAVQEIYGWLLAHWAVRSLIFQAANSNPSCTITPEFHWDITSYSSCVAKIPTLATSRTPFFFSWLNLEILDTLLPERVHRTNPRVVKKPVSKFRSKRVKHRGTGTRTHPPIFLILSTV</sequence>